<dbReference type="Proteomes" id="UP000078492">
    <property type="component" value="Unassembled WGS sequence"/>
</dbReference>
<name>A0A151IR34_9HYME</name>
<proteinExistence type="predicted"/>
<evidence type="ECO:0000313" key="1">
    <source>
        <dbReference type="EMBL" id="KYN09128.1"/>
    </source>
</evidence>
<sequence>MMLGPGYNPPRRRWCLYLSRGKPPSVCAYLSLPPSLPSRSSDPPRHVRPVPSHSQSTFWQLTLVPRTLPPPRALVLALTLFPPLLTPRFAVPPQSPTYSVLSTLLLSPRPSDPTHLRPP</sequence>
<accession>A0A151IR34</accession>
<protein>
    <submittedName>
        <fullName evidence="1">Uncharacterized protein</fullName>
    </submittedName>
</protein>
<keyword evidence="2" id="KW-1185">Reference proteome</keyword>
<gene>
    <name evidence="1" type="ORF">ALC57_18759</name>
</gene>
<evidence type="ECO:0000313" key="2">
    <source>
        <dbReference type="Proteomes" id="UP000078492"/>
    </source>
</evidence>
<organism evidence="1 2">
    <name type="scientific">Trachymyrmex cornetzi</name>
    <dbReference type="NCBI Taxonomy" id="471704"/>
    <lineage>
        <taxon>Eukaryota</taxon>
        <taxon>Metazoa</taxon>
        <taxon>Ecdysozoa</taxon>
        <taxon>Arthropoda</taxon>
        <taxon>Hexapoda</taxon>
        <taxon>Insecta</taxon>
        <taxon>Pterygota</taxon>
        <taxon>Neoptera</taxon>
        <taxon>Endopterygota</taxon>
        <taxon>Hymenoptera</taxon>
        <taxon>Apocrita</taxon>
        <taxon>Aculeata</taxon>
        <taxon>Formicoidea</taxon>
        <taxon>Formicidae</taxon>
        <taxon>Myrmicinae</taxon>
        <taxon>Trachymyrmex</taxon>
    </lineage>
</organism>
<reference evidence="1 2" key="1">
    <citation type="submission" date="2015-09" db="EMBL/GenBank/DDBJ databases">
        <title>Trachymyrmex cornetzi WGS genome.</title>
        <authorList>
            <person name="Nygaard S."/>
            <person name="Hu H."/>
            <person name="Boomsma J."/>
            <person name="Zhang G."/>
        </authorList>
    </citation>
    <scope>NUCLEOTIDE SEQUENCE [LARGE SCALE GENOMIC DNA]</scope>
    <source>
        <strain evidence="1">Tcor2-1</strain>
        <tissue evidence="1">Whole body</tissue>
    </source>
</reference>
<dbReference type="EMBL" id="KQ981145">
    <property type="protein sequence ID" value="KYN09128.1"/>
    <property type="molecule type" value="Genomic_DNA"/>
</dbReference>
<dbReference type="AlphaFoldDB" id="A0A151IR34"/>